<dbReference type="PANTHER" id="PTHR30620:SF16">
    <property type="entry name" value="LYSOSOMAL BETA GLUCOSIDASE"/>
    <property type="match status" value="1"/>
</dbReference>
<dbReference type="InterPro" id="IPR001764">
    <property type="entry name" value="Glyco_hydro_3_N"/>
</dbReference>
<dbReference type="Pfam" id="PF01915">
    <property type="entry name" value="Glyco_hydro_3_C"/>
    <property type="match status" value="1"/>
</dbReference>
<evidence type="ECO:0000313" key="9">
    <source>
        <dbReference type="EMBL" id="TWT35237.1"/>
    </source>
</evidence>
<reference evidence="9 10" key="1">
    <citation type="submission" date="2019-02" db="EMBL/GenBank/DDBJ databases">
        <title>Deep-cultivation of Planctomycetes and their phenomic and genomic characterization uncovers novel biology.</title>
        <authorList>
            <person name="Wiegand S."/>
            <person name="Jogler M."/>
            <person name="Boedeker C."/>
            <person name="Pinto D."/>
            <person name="Vollmers J."/>
            <person name="Rivas-Marin E."/>
            <person name="Kohn T."/>
            <person name="Peeters S.H."/>
            <person name="Heuer A."/>
            <person name="Rast P."/>
            <person name="Oberbeckmann S."/>
            <person name="Bunk B."/>
            <person name="Jeske O."/>
            <person name="Meyerdierks A."/>
            <person name="Storesund J.E."/>
            <person name="Kallscheuer N."/>
            <person name="Luecker S."/>
            <person name="Lage O.M."/>
            <person name="Pohl T."/>
            <person name="Merkel B.J."/>
            <person name="Hornburger P."/>
            <person name="Mueller R.-W."/>
            <person name="Bruemmer F."/>
            <person name="Labrenz M."/>
            <person name="Spormann A.M."/>
            <person name="Op Den Camp H."/>
            <person name="Overmann J."/>
            <person name="Amann R."/>
            <person name="Jetten M.S.M."/>
            <person name="Mascher T."/>
            <person name="Medema M.H."/>
            <person name="Devos D.P."/>
            <person name="Kaster A.-K."/>
            <person name="Ovreas L."/>
            <person name="Rohde M."/>
            <person name="Galperin M.Y."/>
            <person name="Jogler C."/>
        </authorList>
    </citation>
    <scope>NUCLEOTIDE SEQUENCE [LARGE SCALE GENOMIC DNA]</scope>
    <source>
        <strain evidence="9 10">KOR34</strain>
    </source>
</reference>
<dbReference type="InterPro" id="IPR051915">
    <property type="entry name" value="Cellulose_Degrad_GH3"/>
</dbReference>
<dbReference type="Pfam" id="PF00933">
    <property type="entry name" value="Glyco_hydro_3"/>
    <property type="match status" value="1"/>
</dbReference>
<feature type="domain" description="Fibronectin type III-like" evidence="8">
    <location>
        <begin position="707"/>
        <end position="776"/>
    </location>
</feature>
<evidence type="ECO:0000256" key="6">
    <source>
        <dbReference type="ARBA" id="ARBA00023295"/>
    </source>
</evidence>
<dbReference type="InterPro" id="IPR002772">
    <property type="entry name" value="Glyco_hydro_3_C"/>
</dbReference>
<comment type="similarity">
    <text evidence="2">Belongs to the glycosyl hydrolase 3 family.</text>
</comment>
<dbReference type="PANTHER" id="PTHR30620">
    <property type="entry name" value="PERIPLASMIC BETA-GLUCOSIDASE-RELATED"/>
    <property type="match status" value="1"/>
</dbReference>
<protein>
    <recommendedName>
        <fullName evidence="3">beta-glucosidase</fullName>
        <ecNumber evidence="3">3.2.1.21</ecNumber>
    </recommendedName>
</protein>
<keyword evidence="6 9" id="KW-0326">Glycosidase</keyword>
<dbReference type="GO" id="GO:0008422">
    <property type="term" value="F:beta-glucosidase activity"/>
    <property type="evidence" value="ECO:0007669"/>
    <property type="project" value="UniProtKB-EC"/>
</dbReference>
<dbReference type="EC" id="3.2.1.21" evidence="3"/>
<dbReference type="Gene3D" id="2.60.40.10">
    <property type="entry name" value="Immunoglobulins"/>
    <property type="match status" value="1"/>
</dbReference>
<dbReference type="Gene3D" id="3.40.50.1700">
    <property type="entry name" value="Glycoside hydrolase family 3 C-terminal domain"/>
    <property type="match status" value="1"/>
</dbReference>
<dbReference type="FunFam" id="2.60.40.10:FF:000495">
    <property type="entry name" value="Periplasmic beta-glucosidase"/>
    <property type="match status" value="1"/>
</dbReference>
<feature type="region of interest" description="Disordered" evidence="7">
    <location>
        <begin position="87"/>
        <end position="108"/>
    </location>
</feature>
<comment type="catalytic activity">
    <reaction evidence="1">
        <text>Hydrolysis of terminal, non-reducing beta-D-glucosyl residues with release of beta-D-glucose.</text>
        <dbReference type="EC" id="3.2.1.21"/>
    </reaction>
</comment>
<keyword evidence="4" id="KW-0732">Signal</keyword>
<name>A0A5C5VB89_9BACT</name>
<dbReference type="InterPro" id="IPR036881">
    <property type="entry name" value="Glyco_hydro_3_C_sf"/>
</dbReference>
<organism evidence="9 10">
    <name type="scientific">Posidoniimonas corsicana</name>
    <dbReference type="NCBI Taxonomy" id="1938618"/>
    <lineage>
        <taxon>Bacteria</taxon>
        <taxon>Pseudomonadati</taxon>
        <taxon>Planctomycetota</taxon>
        <taxon>Planctomycetia</taxon>
        <taxon>Pirellulales</taxon>
        <taxon>Lacipirellulaceae</taxon>
        <taxon>Posidoniimonas</taxon>
    </lineage>
</organism>
<dbReference type="Proteomes" id="UP000316714">
    <property type="component" value="Unassembled WGS sequence"/>
</dbReference>
<keyword evidence="5 9" id="KW-0378">Hydrolase</keyword>
<dbReference type="PRINTS" id="PR00133">
    <property type="entry name" value="GLHYDRLASE3"/>
</dbReference>
<evidence type="ECO:0000256" key="5">
    <source>
        <dbReference type="ARBA" id="ARBA00022801"/>
    </source>
</evidence>
<dbReference type="SUPFAM" id="SSF52279">
    <property type="entry name" value="Beta-D-glucan exohydrolase, C-terminal domain"/>
    <property type="match status" value="1"/>
</dbReference>
<comment type="caution">
    <text evidence="9">The sequence shown here is derived from an EMBL/GenBank/DDBJ whole genome shotgun (WGS) entry which is preliminary data.</text>
</comment>
<evidence type="ECO:0000256" key="2">
    <source>
        <dbReference type="ARBA" id="ARBA00005336"/>
    </source>
</evidence>
<dbReference type="SUPFAM" id="SSF51445">
    <property type="entry name" value="(Trans)glycosidases"/>
    <property type="match status" value="1"/>
</dbReference>
<evidence type="ECO:0000256" key="7">
    <source>
        <dbReference type="SAM" id="MobiDB-lite"/>
    </source>
</evidence>
<evidence type="ECO:0000313" key="10">
    <source>
        <dbReference type="Proteomes" id="UP000316714"/>
    </source>
</evidence>
<evidence type="ECO:0000256" key="4">
    <source>
        <dbReference type="ARBA" id="ARBA00022729"/>
    </source>
</evidence>
<gene>
    <name evidence="9" type="primary">bglX_1</name>
    <name evidence="9" type="ORF">KOR34_01250</name>
</gene>
<evidence type="ECO:0000259" key="8">
    <source>
        <dbReference type="SMART" id="SM01217"/>
    </source>
</evidence>
<dbReference type="InterPro" id="IPR013783">
    <property type="entry name" value="Ig-like_fold"/>
</dbReference>
<dbReference type="Pfam" id="PF14310">
    <property type="entry name" value="Fn3-like"/>
    <property type="match status" value="1"/>
</dbReference>
<dbReference type="EMBL" id="SIHJ01000001">
    <property type="protein sequence ID" value="TWT35237.1"/>
    <property type="molecule type" value="Genomic_DNA"/>
</dbReference>
<proteinExistence type="inferred from homology"/>
<evidence type="ECO:0000256" key="3">
    <source>
        <dbReference type="ARBA" id="ARBA00012744"/>
    </source>
</evidence>
<keyword evidence="10" id="KW-1185">Reference proteome</keyword>
<dbReference type="RefSeq" id="WP_197531013.1">
    <property type="nucleotide sequence ID" value="NZ_SIHJ01000001.1"/>
</dbReference>
<dbReference type="Gene3D" id="3.20.20.300">
    <property type="entry name" value="Glycoside hydrolase, family 3, N-terminal domain"/>
    <property type="match status" value="1"/>
</dbReference>
<evidence type="ECO:0000256" key="1">
    <source>
        <dbReference type="ARBA" id="ARBA00000448"/>
    </source>
</evidence>
<dbReference type="InterPro" id="IPR026891">
    <property type="entry name" value="Fn3-like"/>
</dbReference>
<dbReference type="GO" id="GO:0009251">
    <property type="term" value="P:glucan catabolic process"/>
    <property type="evidence" value="ECO:0007669"/>
    <property type="project" value="TreeGrafter"/>
</dbReference>
<dbReference type="AlphaFoldDB" id="A0A5C5VB89"/>
<dbReference type="SMART" id="SM01217">
    <property type="entry name" value="Fn3_like"/>
    <property type="match status" value="1"/>
</dbReference>
<sequence length="788" mass="85688">MITIRTVMGLLGCIAWSLAGIANGQSDPLYKDSSQPVARRVDDLLRRMNLEEKVAQMLSIWDAKGSLQNKDGSFDAFAAREAMPHGIGQITRPSDRKGEGALGFDPGRDPRETVELVNQIQRFALEETRLGIPVMFHEEGLHGYKARGATHFPQAIALASTWNPELVERVNRVIGREIAARGVRQVLSPVVDVVRDPRWGRIEETFGEDTHLVSEMGLAAVRGLQGKWNSRDGEPLPVGHVFATLKHMTGHGQPENGTNIGPANISERVLREVFFPPFRLAVREADVMAVMASYNEIDGVPSHANAWLLGDVLRDEWRFAGYVVGDYSAVSELQTRHAVAESPQAAASLAIEAGVDIELPNPETFPELVGLVKRGQVSEELVDRAVRRLLRAKFLAGLFDEPYADSELAEAITCNEEARGLAIESANQAITLLKNDGILPLDATQLTRVAVIGPNAAETLLGGYSDEPPYTVSLLEGIRRRLGSSVQVDYAEGCRITEGRNLYSHAVTPADATENRQRIAEAVALAKGADVVILAVGGNEHTSREGYSEEHLGDRSSLELFGQQPELCEAILATGVPTVVTLIHGRPLAINQLAAEASAILDCWYLGQETGTAIAAALLGDINPGGKLPVSVARSVGQLPIFYNYKPTARRRYLFSDTKPLYPFGWGLSYTSFDISTPSLSADEIKASGQVTLSVEVTNTGKRAGDEVVQIYIRDKVSSVTRPVKELKAFRRVTLAPGESKTVQFTLGTDQLAFYDRSMKWTVEPGEFDLLVGANSVDLEAAVLTVVE</sequence>
<dbReference type="InterPro" id="IPR017853">
    <property type="entry name" value="GH"/>
</dbReference>
<accession>A0A5C5VB89</accession>
<dbReference type="InterPro" id="IPR036962">
    <property type="entry name" value="Glyco_hydro_3_N_sf"/>
</dbReference>